<keyword evidence="7 12" id="KW-0418">Kinase</keyword>
<dbReference type="NCBIfam" id="TIGR00041">
    <property type="entry name" value="DTMP_kinase"/>
    <property type="match status" value="1"/>
</dbReference>
<dbReference type="InterPro" id="IPR018095">
    <property type="entry name" value="Thymidylate_kin_CS"/>
</dbReference>
<evidence type="ECO:0000256" key="4">
    <source>
        <dbReference type="ARBA" id="ARBA00022679"/>
    </source>
</evidence>
<evidence type="ECO:0000313" key="15">
    <source>
        <dbReference type="EMBL" id="PIY31834.1"/>
    </source>
</evidence>
<evidence type="ECO:0000256" key="10">
    <source>
        <dbReference type="ARBA" id="ARBA00048743"/>
    </source>
</evidence>
<organism evidence="14 19">
    <name type="scientific">Candidatus Infernicultor aquiphilus</name>
    <dbReference type="NCBI Taxonomy" id="1805029"/>
    <lineage>
        <taxon>Bacteria</taxon>
        <taxon>Pseudomonadati</taxon>
        <taxon>Atribacterota</taxon>
        <taxon>Candidatus Phoenicimicrobiia</taxon>
        <taxon>Candidatus Pheonicimicrobiales</taxon>
        <taxon>Candidatus Phoenicimicrobiaceae</taxon>
        <taxon>Candidatus Infernicultor</taxon>
    </lineage>
</organism>
<dbReference type="Proteomes" id="UP000231493">
    <property type="component" value="Unassembled WGS sequence"/>
</dbReference>
<evidence type="ECO:0000256" key="5">
    <source>
        <dbReference type="ARBA" id="ARBA00022727"/>
    </source>
</evidence>
<evidence type="ECO:0000256" key="6">
    <source>
        <dbReference type="ARBA" id="ARBA00022741"/>
    </source>
</evidence>
<feature type="binding site" evidence="12">
    <location>
        <begin position="15"/>
        <end position="22"/>
    </location>
    <ligand>
        <name>ATP</name>
        <dbReference type="ChEBI" id="CHEBI:30616"/>
    </ligand>
</feature>
<dbReference type="EMBL" id="PFKO01000293">
    <property type="protein sequence ID" value="PIY31834.1"/>
    <property type="molecule type" value="Genomic_DNA"/>
</dbReference>
<evidence type="ECO:0000256" key="9">
    <source>
        <dbReference type="ARBA" id="ARBA00029962"/>
    </source>
</evidence>
<dbReference type="GO" id="GO:0006233">
    <property type="term" value="P:dTDP biosynthetic process"/>
    <property type="evidence" value="ECO:0007669"/>
    <property type="project" value="InterPro"/>
</dbReference>
<evidence type="ECO:0000259" key="13">
    <source>
        <dbReference type="Pfam" id="PF02223"/>
    </source>
</evidence>
<comment type="similarity">
    <text evidence="1 12">Belongs to the thymidylate kinase family.</text>
</comment>
<dbReference type="EMBL" id="PFIP01000061">
    <property type="protein sequence ID" value="PIX34563.1"/>
    <property type="molecule type" value="Genomic_DNA"/>
</dbReference>
<accession>A0A2M7K8U9</accession>
<evidence type="ECO:0000256" key="7">
    <source>
        <dbReference type="ARBA" id="ARBA00022777"/>
    </source>
</evidence>
<dbReference type="Proteomes" id="UP000228560">
    <property type="component" value="Unassembled WGS sequence"/>
</dbReference>
<dbReference type="SUPFAM" id="SSF52540">
    <property type="entry name" value="P-loop containing nucleoside triphosphate hydrolases"/>
    <property type="match status" value="1"/>
</dbReference>
<comment type="catalytic activity">
    <reaction evidence="10 12">
        <text>dTMP + ATP = dTDP + ADP</text>
        <dbReference type="Rhea" id="RHEA:13517"/>
        <dbReference type="ChEBI" id="CHEBI:30616"/>
        <dbReference type="ChEBI" id="CHEBI:58369"/>
        <dbReference type="ChEBI" id="CHEBI:63528"/>
        <dbReference type="ChEBI" id="CHEBI:456216"/>
        <dbReference type="EC" id="2.7.4.9"/>
    </reaction>
</comment>
<dbReference type="PANTHER" id="PTHR10344">
    <property type="entry name" value="THYMIDYLATE KINASE"/>
    <property type="match status" value="1"/>
</dbReference>
<dbReference type="Pfam" id="PF02223">
    <property type="entry name" value="Thymidylate_kin"/>
    <property type="match status" value="1"/>
</dbReference>
<dbReference type="Gene3D" id="3.40.50.300">
    <property type="entry name" value="P-loop containing nucleotide triphosphate hydrolases"/>
    <property type="match status" value="1"/>
</dbReference>
<sequence length="227" mass="26431">MRYIMKKGLFITFEGLEGCGKTTQAKMLYNFLIEQGCPSVYTKEPGGTKIGQKVRRILLDQKNDGMDYKTEMLLFLASRAENVRLVILPALEKEKIVISDRFYDSTTAYQGYGRGIDLKTIRYLNNFVVGKAIPDLTFFLDIEPYEGLRRSTSFGNSREIRFEEEFINKKIIEGKLFLERVRDGYYHLFREEAERIKIIDANRSKEEIYNEIVEIVKRKIADSTNSI</sequence>
<keyword evidence="5 12" id="KW-0545">Nucleotide biosynthesis</keyword>
<dbReference type="EMBL" id="PFTV01000043">
    <property type="protein sequence ID" value="PJB57650.1"/>
    <property type="molecule type" value="Genomic_DNA"/>
</dbReference>
<proteinExistence type="inferred from homology"/>
<accession>A0A2M7PN80</accession>
<dbReference type="InterPro" id="IPR039430">
    <property type="entry name" value="Thymidylate_kin-like_dom"/>
</dbReference>
<keyword evidence="4 12" id="KW-0808">Transferase</keyword>
<dbReference type="GO" id="GO:0006227">
    <property type="term" value="P:dUDP biosynthetic process"/>
    <property type="evidence" value="ECO:0007669"/>
    <property type="project" value="TreeGrafter"/>
</dbReference>
<dbReference type="AlphaFoldDB" id="A0A2M7K8U9"/>
<dbReference type="HAMAP" id="MF_00165">
    <property type="entry name" value="Thymidylate_kinase"/>
    <property type="match status" value="1"/>
</dbReference>
<dbReference type="GO" id="GO:0006235">
    <property type="term" value="P:dTTP biosynthetic process"/>
    <property type="evidence" value="ECO:0007669"/>
    <property type="project" value="UniProtKB-UniRule"/>
</dbReference>
<evidence type="ECO:0000313" key="19">
    <source>
        <dbReference type="Proteomes" id="UP000231493"/>
    </source>
</evidence>
<dbReference type="InterPro" id="IPR027417">
    <property type="entry name" value="P-loop_NTPase"/>
</dbReference>
<evidence type="ECO:0000256" key="8">
    <source>
        <dbReference type="ARBA" id="ARBA00022840"/>
    </source>
</evidence>
<evidence type="ECO:0000313" key="14">
    <source>
        <dbReference type="EMBL" id="PIX34563.1"/>
    </source>
</evidence>
<evidence type="ECO:0000313" key="18">
    <source>
        <dbReference type="Proteomes" id="UP000230646"/>
    </source>
</evidence>
<evidence type="ECO:0000256" key="12">
    <source>
        <dbReference type="HAMAP-Rule" id="MF_00165"/>
    </source>
</evidence>
<dbReference type="GO" id="GO:0005829">
    <property type="term" value="C:cytosol"/>
    <property type="evidence" value="ECO:0007669"/>
    <property type="project" value="TreeGrafter"/>
</dbReference>
<evidence type="ECO:0000256" key="3">
    <source>
        <dbReference type="ARBA" id="ARBA00017144"/>
    </source>
</evidence>
<comment type="caution">
    <text evidence="14">The sequence shown here is derived from an EMBL/GenBank/DDBJ whole genome shotgun (WGS) entry which is preliminary data.</text>
</comment>
<dbReference type="GO" id="GO:0004798">
    <property type="term" value="F:dTMP kinase activity"/>
    <property type="evidence" value="ECO:0007669"/>
    <property type="project" value="UniProtKB-UniRule"/>
</dbReference>
<dbReference type="GO" id="GO:0005524">
    <property type="term" value="F:ATP binding"/>
    <property type="evidence" value="ECO:0007669"/>
    <property type="project" value="UniProtKB-UniRule"/>
</dbReference>
<dbReference type="EC" id="2.7.4.9" evidence="2 12"/>
<reference evidence="14" key="2">
    <citation type="submission" date="2017-09" db="EMBL/GenBank/DDBJ databases">
        <title>Depth-based differentiation of microbial function through sediment-hosted aquifers and enrichment of novel symbionts in the deep terrestrial subsurface.</title>
        <authorList>
            <person name="Probst A.J."/>
            <person name="Ladd B."/>
            <person name="Jarett J.K."/>
            <person name="Geller-Mcgrath D.E."/>
            <person name="Sieber C.M.K."/>
            <person name="Emerson J.B."/>
            <person name="Anantharaman K."/>
            <person name="Thomas B.C."/>
            <person name="Malmstrom R."/>
            <person name="Stieglmeier M."/>
            <person name="Klingl A."/>
            <person name="Woyke T."/>
            <person name="Ryan C.M."/>
            <person name="Banfield J.F."/>
        </authorList>
    </citation>
    <scope>NUCLEOTIDE SEQUENCE</scope>
    <source>
        <strain evidence="14">CG_4_8_14_3_um_filter_34_18</strain>
    </source>
</reference>
<dbReference type="CDD" id="cd01672">
    <property type="entry name" value="TMPK"/>
    <property type="match status" value="1"/>
</dbReference>
<name>A0A2M7K8U9_9BACT</name>
<comment type="function">
    <text evidence="11 12">Phosphorylation of dTMP to form dTDP in both de novo and salvage pathways of dTTP synthesis.</text>
</comment>
<keyword evidence="6 12" id="KW-0547">Nucleotide-binding</keyword>
<feature type="domain" description="Thymidylate kinase-like" evidence="13">
    <location>
        <begin position="13"/>
        <end position="212"/>
    </location>
</feature>
<evidence type="ECO:0000313" key="17">
    <source>
        <dbReference type="Proteomes" id="UP000228560"/>
    </source>
</evidence>
<evidence type="ECO:0000256" key="1">
    <source>
        <dbReference type="ARBA" id="ARBA00009776"/>
    </source>
</evidence>
<evidence type="ECO:0000256" key="11">
    <source>
        <dbReference type="ARBA" id="ARBA00057735"/>
    </source>
</evidence>
<evidence type="ECO:0000313" key="16">
    <source>
        <dbReference type="EMBL" id="PJB57650.1"/>
    </source>
</evidence>
<gene>
    <name evidence="12" type="primary">tmk</name>
    <name evidence="16" type="ORF">CO097_01765</name>
    <name evidence="15" type="ORF">COZ07_07880</name>
    <name evidence="14" type="ORF">COZ58_03470</name>
</gene>
<keyword evidence="8 12" id="KW-0067">ATP-binding</keyword>
<protein>
    <recommendedName>
        <fullName evidence="3 12">Thymidylate kinase</fullName>
        <ecNumber evidence="2 12">2.7.4.9</ecNumber>
    </recommendedName>
    <alternativeName>
        <fullName evidence="9 12">dTMP kinase</fullName>
    </alternativeName>
</protein>
<dbReference type="PANTHER" id="PTHR10344:SF4">
    <property type="entry name" value="UMP-CMP KINASE 2, MITOCHONDRIAL"/>
    <property type="match status" value="1"/>
</dbReference>
<evidence type="ECO:0000256" key="2">
    <source>
        <dbReference type="ARBA" id="ARBA00012980"/>
    </source>
</evidence>
<reference evidence="17 18" key="1">
    <citation type="submission" date="2017-09" db="EMBL/GenBank/DDBJ databases">
        <title>Depth-based differentiation of microbial function through sediment-hosted aquifers and enrichment of novel symbionts in the deep terrestrial subsurface.</title>
        <authorList>
            <person name="Probst A.J."/>
            <person name="Ladd B."/>
            <person name="Jarett J.K."/>
            <person name="Geller-Mcgrath D.E."/>
            <person name="Sieber C.M."/>
            <person name="Emerson J.B."/>
            <person name="Anantharaman K."/>
            <person name="Thomas B.C."/>
            <person name="Malmstrom R."/>
            <person name="Stieglmeier M."/>
            <person name="Klingl A."/>
            <person name="Woyke T."/>
            <person name="Ryan C.M."/>
            <person name="Banfield J.F."/>
        </authorList>
    </citation>
    <scope>NUCLEOTIDE SEQUENCE [LARGE SCALE GENOMIC DNA]</scope>
    <source>
        <strain evidence="15">CG_4_10_14_3_um_filter_34_13</strain>
        <strain evidence="16">CG_4_9_14_3_um_filter_33_16</strain>
    </source>
</reference>
<dbReference type="PROSITE" id="PS01331">
    <property type="entry name" value="THYMIDYLATE_KINASE"/>
    <property type="match status" value="1"/>
</dbReference>
<dbReference type="FunFam" id="3.40.50.300:FF:000225">
    <property type="entry name" value="Thymidylate kinase"/>
    <property type="match status" value="1"/>
</dbReference>
<dbReference type="Proteomes" id="UP000230646">
    <property type="component" value="Unassembled WGS sequence"/>
</dbReference>
<dbReference type="InterPro" id="IPR018094">
    <property type="entry name" value="Thymidylate_kinase"/>
</dbReference>
<accession>A0A2M8CEZ4</accession>